<evidence type="ECO:0000256" key="14">
    <source>
        <dbReference type="PIRSR" id="PIRSR000350-3"/>
    </source>
</evidence>
<dbReference type="InterPro" id="IPR001100">
    <property type="entry name" value="Pyr_nuc-diS_OxRdtase"/>
</dbReference>
<evidence type="ECO:0000259" key="18">
    <source>
        <dbReference type="Pfam" id="PF07992"/>
    </source>
</evidence>
<evidence type="ECO:0000256" key="6">
    <source>
        <dbReference type="ARBA" id="ARBA00022630"/>
    </source>
</evidence>
<feature type="binding site" evidence="14">
    <location>
        <begin position="183"/>
        <end position="190"/>
    </location>
    <ligand>
        <name>NAD(+)</name>
        <dbReference type="ChEBI" id="CHEBI:57540"/>
    </ligand>
</feature>
<dbReference type="SUPFAM" id="SSF51905">
    <property type="entry name" value="FAD/NAD(P)-binding domain"/>
    <property type="match status" value="1"/>
</dbReference>
<dbReference type="Gene3D" id="3.50.50.60">
    <property type="entry name" value="FAD/NAD(P)-binding domain"/>
    <property type="match status" value="2"/>
</dbReference>
<dbReference type="InterPro" id="IPR004099">
    <property type="entry name" value="Pyr_nucl-diS_OxRdtase_dimer"/>
</dbReference>
<evidence type="ECO:0000256" key="12">
    <source>
        <dbReference type="ARBA" id="ARBA00049187"/>
    </source>
</evidence>
<evidence type="ECO:0000259" key="17">
    <source>
        <dbReference type="Pfam" id="PF02852"/>
    </source>
</evidence>
<evidence type="ECO:0000256" key="7">
    <source>
        <dbReference type="ARBA" id="ARBA00022827"/>
    </source>
</evidence>
<feature type="binding site" evidence="14">
    <location>
        <position position="310"/>
    </location>
    <ligand>
        <name>FAD</name>
        <dbReference type="ChEBI" id="CHEBI:57692"/>
    </ligand>
</feature>
<proteinExistence type="inferred from homology"/>
<feature type="disulfide bond" description="Redox-active" evidence="15">
    <location>
        <begin position="41"/>
        <end position="46"/>
    </location>
</feature>
<dbReference type="FunFam" id="3.30.390.30:FF:000001">
    <property type="entry name" value="Dihydrolipoyl dehydrogenase"/>
    <property type="match status" value="1"/>
</dbReference>
<dbReference type="PIRSF" id="PIRSF000350">
    <property type="entry name" value="Mercury_reductase_MerA"/>
    <property type="match status" value="1"/>
</dbReference>
<keyword evidence="9 14" id="KW-0520">NAD</keyword>
<feature type="binding site" evidence="14">
    <location>
        <position position="206"/>
    </location>
    <ligand>
        <name>NAD(+)</name>
        <dbReference type="ChEBI" id="CHEBI:57540"/>
    </ligand>
</feature>
<feature type="domain" description="Pyridine nucleotide-disulphide oxidoreductase dimerisation" evidence="17">
    <location>
        <begin position="345"/>
        <end position="453"/>
    </location>
</feature>
<dbReference type="STRING" id="86666.SAMN04490247_2357"/>
<comment type="subcellular location">
    <subcellularLocation>
        <location evidence="1">Cytoplasm</location>
    </subcellularLocation>
</comment>
<dbReference type="RefSeq" id="WP_093194065.1">
    <property type="nucleotide sequence ID" value="NZ_FNEV01000007.1"/>
</dbReference>
<evidence type="ECO:0000256" key="4">
    <source>
        <dbReference type="ARBA" id="ARBA00016961"/>
    </source>
</evidence>
<dbReference type="EC" id="1.8.1.4" evidence="3 16"/>
<dbReference type="GO" id="GO:0050660">
    <property type="term" value="F:flavin adenine dinucleotide binding"/>
    <property type="evidence" value="ECO:0007669"/>
    <property type="project" value="InterPro"/>
</dbReference>
<comment type="miscellaneous">
    <text evidence="16">The active site is a redox-active disulfide bond.</text>
</comment>
<keyword evidence="7 14" id="KW-0274">FAD</keyword>
<evidence type="ECO:0000256" key="13">
    <source>
        <dbReference type="PIRSR" id="PIRSR000350-2"/>
    </source>
</evidence>
<dbReference type="SUPFAM" id="SSF55424">
    <property type="entry name" value="FAD/NAD-linked reductases, dimerisation (C-terminal) domain"/>
    <property type="match status" value="1"/>
</dbReference>
<dbReference type="PANTHER" id="PTHR22912">
    <property type="entry name" value="DISULFIDE OXIDOREDUCTASE"/>
    <property type="match status" value="1"/>
</dbReference>
<dbReference type="PRINTS" id="PR00411">
    <property type="entry name" value="PNDRDTASEI"/>
</dbReference>
<dbReference type="NCBIfam" id="TIGR01350">
    <property type="entry name" value="lipoamide_DH"/>
    <property type="match status" value="1"/>
</dbReference>
<protein>
    <recommendedName>
        <fullName evidence="4 16">Dihydrolipoyl dehydrogenase</fullName>
        <ecNumber evidence="3 16">1.8.1.4</ecNumber>
    </recommendedName>
</protein>
<dbReference type="PANTHER" id="PTHR22912:SF217">
    <property type="entry name" value="DIHYDROLIPOYL DEHYDROGENASE"/>
    <property type="match status" value="1"/>
</dbReference>
<feature type="binding site" evidence="14">
    <location>
        <position position="272"/>
    </location>
    <ligand>
        <name>NAD(+)</name>
        <dbReference type="ChEBI" id="CHEBI:57540"/>
    </ligand>
</feature>
<dbReference type="OrthoDB" id="9800167at2"/>
<comment type="cofactor">
    <cofactor evidence="14 16">
        <name>FAD</name>
        <dbReference type="ChEBI" id="CHEBI:57692"/>
    </cofactor>
    <text evidence="14 16">Binds 1 FAD per subunit.</text>
</comment>
<evidence type="ECO:0000256" key="9">
    <source>
        <dbReference type="ARBA" id="ARBA00023027"/>
    </source>
</evidence>
<reference evidence="20" key="1">
    <citation type="submission" date="2016-10" db="EMBL/GenBank/DDBJ databases">
        <authorList>
            <person name="Varghese N."/>
            <person name="Submissions S."/>
        </authorList>
    </citation>
    <scope>NUCLEOTIDE SEQUENCE [LARGE SCALE GENOMIC DNA]</scope>
    <source>
        <strain evidence="20">DSM 4771</strain>
    </source>
</reference>
<dbReference type="InterPro" id="IPR012999">
    <property type="entry name" value="Pyr_OxRdtase_I_AS"/>
</dbReference>
<feature type="binding site" evidence="14">
    <location>
        <begin position="146"/>
        <end position="148"/>
    </location>
    <ligand>
        <name>FAD</name>
        <dbReference type="ChEBI" id="CHEBI:57692"/>
    </ligand>
</feature>
<evidence type="ECO:0000313" key="19">
    <source>
        <dbReference type="EMBL" id="SDJ56501.1"/>
    </source>
</evidence>
<keyword evidence="14" id="KW-0547">Nucleotide-binding</keyword>
<feature type="domain" description="FAD/NAD(P)-binding" evidence="18">
    <location>
        <begin position="4"/>
        <end position="325"/>
    </location>
</feature>
<dbReference type="PRINTS" id="PR00368">
    <property type="entry name" value="FADPNR"/>
</dbReference>
<dbReference type="Pfam" id="PF02852">
    <property type="entry name" value="Pyr_redox_dim"/>
    <property type="match status" value="1"/>
</dbReference>
<dbReference type="GO" id="GO:0004148">
    <property type="term" value="F:dihydrolipoyl dehydrogenase (NADH) activity"/>
    <property type="evidence" value="ECO:0007669"/>
    <property type="project" value="UniProtKB-EC"/>
</dbReference>
<feature type="binding site" evidence="14">
    <location>
        <position position="50"/>
    </location>
    <ligand>
        <name>FAD</name>
        <dbReference type="ChEBI" id="CHEBI:57692"/>
    </ligand>
</feature>
<evidence type="ECO:0000256" key="10">
    <source>
        <dbReference type="ARBA" id="ARBA00023157"/>
    </source>
</evidence>
<gene>
    <name evidence="19" type="ORF">SAMN04490247_2357</name>
</gene>
<comment type="catalytic activity">
    <reaction evidence="12 16">
        <text>N(6)-[(R)-dihydrolipoyl]-L-lysyl-[protein] + NAD(+) = N(6)-[(R)-lipoyl]-L-lysyl-[protein] + NADH + H(+)</text>
        <dbReference type="Rhea" id="RHEA:15045"/>
        <dbReference type="Rhea" id="RHEA-COMP:10474"/>
        <dbReference type="Rhea" id="RHEA-COMP:10475"/>
        <dbReference type="ChEBI" id="CHEBI:15378"/>
        <dbReference type="ChEBI" id="CHEBI:57540"/>
        <dbReference type="ChEBI" id="CHEBI:57945"/>
        <dbReference type="ChEBI" id="CHEBI:83099"/>
        <dbReference type="ChEBI" id="CHEBI:83100"/>
        <dbReference type="EC" id="1.8.1.4"/>
    </reaction>
</comment>
<keyword evidence="20" id="KW-1185">Reference proteome</keyword>
<dbReference type="InterPro" id="IPR023753">
    <property type="entry name" value="FAD/NAD-binding_dom"/>
</dbReference>
<evidence type="ECO:0000256" key="3">
    <source>
        <dbReference type="ARBA" id="ARBA00012608"/>
    </source>
</evidence>
<keyword evidence="6 16" id="KW-0285">Flavoprotein</keyword>
<dbReference type="GO" id="GO:0005737">
    <property type="term" value="C:cytoplasm"/>
    <property type="evidence" value="ECO:0007669"/>
    <property type="project" value="UniProtKB-SubCell"/>
</dbReference>
<dbReference type="AlphaFoldDB" id="A0A1G8URT6"/>
<keyword evidence="5" id="KW-0963">Cytoplasm</keyword>
<sequence>MKTFDIAIIGGGPGGYEAAIRASSFGKKVALIESGHMGGTCLNTGCIPSKTLLRHSEILEDMKQAKDWGIETGDLKLDWSKMASRQNKVVRTLRSGVEGLMKKHKVTVLRGKGYLEPQNAPEGHTINVISDKEEEKIEAAKVIIATGSKPSLPPIEGLDDVDVHTSDSIFSIEELPSSIVIVGGGIIGVEFATIFSSLGVHVTIVELGERLIPTEDEEAASVIRDKLKKSGVDVRVNLSVASVAKEASGKSTRVLLSDESSLETDMLLVATGRHPNTEVIQNTSIDLQKGYIKTNGKLETSLPGVYAIGDVNGKIQLAHTASAEGLVAVNNASGKPVQTIDYHTVPKCVYTLPEIASVGLTEEEARSSYKDVKVSKIPYSSNGKALSSGNTEGFVKIVAEEQFGEILGVTMVGSHVTEMISESVAFMNLEGTVEELAQTVHPHPTLSEAMFEAANNWLNMGIHH</sequence>
<feature type="binding site" evidence="14">
    <location>
        <position position="113"/>
    </location>
    <ligand>
        <name>FAD</name>
        <dbReference type="ChEBI" id="CHEBI:57692"/>
    </ligand>
</feature>
<dbReference type="EMBL" id="FNEV01000007">
    <property type="protein sequence ID" value="SDJ56501.1"/>
    <property type="molecule type" value="Genomic_DNA"/>
</dbReference>
<dbReference type="InterPro" id="IPR006258">
    <property type="entry name" value="Lipoamide_DH"/>
</dbReference>
<evidence type="ECO:0000256" key="2">
    <source>
        <dbReference type="ARBA" id="ARBA00007532"/>
    </source>
</evidence>
<name>A0A1G8URT6_9BACI</name>
<comment type="similarity">
    <text evidence="2 16">Belongs to the class-I pyridine nucleotide-disulfide oxidoreductase family.</text>
</comment>
<dbReference type="Pfam" id="PF07992">
    <property type="entry name" value="Pyr_redox_2"/>
    <property type="match status" value="1"/>
</dbReference>
<evidence type="ECO:0000256" key="8">
    <source>
        <dbReference type="ARBA" id="ARBA00023002"/>
    </source>
</evidence>
<dbReference type="PROSITE" id="PS00076">
    <property type="entry name" value="PYRIDINE_REDOX_1"/>
    <property type="match status" value="1"/>
</dbReference>
<evidence type="ECO:0000313" key="20">
    <source>
        <dbReference type="Proteomes" id="UP000199225"/>
    </source>
</evidence>
<dbReference type="GO" id="GO:0006103">
    <property type="term" value="P:2-oxoglutarate metabolic process"/>
    <property type="evidence" value="ECO:0007669"/>
    <property type="project" value="TreeGrafter"/>
</dbReference>
<keyword evidence="11 16" id="KW-0676">Redox-active center</keyword>
<dbReference type="Proteomes" id="UP000199225">
    <property type="component" value="Unassembled WGS sequence"/>
</dbReference>
<feature type="active site" description="Proton acceptor" evidence="13">
    <location>
        <position position="443"/>
    </location>
</feature>
<dbReference type="Gene3D" id="3.30.390.30">
    <property type="match status" value="1"/>
</dbReference>
<evidence type="ECO:0000256" key="15">
    <source>
        <dbReference type="PIRSR" id="PIRSR000350-4"/>
    </source>
</evidence>
<evidence type="ECO:0000256" key="5">
    <source>
        <dbReference type="ARBA" id="ARBA00022490"/>
    </source>
</evidence>
<dbReference type="InterPro" id="IPR050151">
    <property type="entry name" value="Class-I_Pyr_Nuc-Dis_Oxidored"/>
</dbReference>
<accession>A0A1G8URT6</accession>
<evidence type="ECO:0000256" key="16">
    <source>
        <dbReference type="RuleBase" id="RU003692"/>
    </source>
</evidence>
<keyword evidence="10" id="KW-1015">Disulfide bond</keyword>
<evidence type="ECO:0000256" key="1">
    <source>
        <dbReference type="ARBA" id="ARBA00004496"/>
    </source>
</evidence>
<dbReference type="InterPro" id="IPR036188">
    <property type="entry name" value="FAD/NAD-bd_sf"/>
</dbReference>
<dbReference type="InterPro" id="IPR016156">
    <property type="entry name" value="FAD/NAD-linked_Rdtase_dimer_sf"/>
</dbReference>
<organism evidence="19 20">
    <name type="scientific">Salimicrobium halophilum</name>
    <dbReference type="NCBI Taxonomy" id="86666"/>
    <lineage>
        <taxon>Bacteria</taxon>
        <taxon>Bacillati</taxon>
        <taxon>Bacillota</taxon>
        <taxon>Bacilli</taxon>
        <taxon>Bacillales</taxon>
        <taxon>Bacillaceae</taxon>
        <taxon>Salimicrobium</taxon>
    </lineage>
</organism>
<keyword evidence="8 16" id="KW-0560">Oxidoreductase</keyword>
<evidence type="ECO:0000256" key="11">
    <source>
        <dbReference type="ARBA" id="ARBA00023284"/>
    </source>
</evidence>